<keyword evidence="3" id="KW-1185">Reference proteome</keyword>
<evidence type="ECO:0000313" key="3">
    <source>
        <dbReference type="Proteomes" id="UP000185490"/>
    </source>
</evidence>
<dbReference type="Gene3D" id="1.10.1660.10">
    <property type="match status" value="1"/>
</dbReference>
<evidence type="ECO:0000259" key="1">
    <source>
        <dbReference type="Pfam" id="PF12728"/>
    </source>
</evidence>
<dbReference type="InterPro" id="IPR041657">
    <property type="entry name" value="HTH_17"/>
</dbReference>
<evidence type="ECO:0000313" key="2">
    <source>
        <dbReference type="EMBL" id="APT74916.1"/>
    </source>
</evidence>
<reference evidence="2 3" key="1">
    <citation type="submission" date="2014-02" db="EMBL/GenBank/DDBJ databases">
        <title>Diversity of Thermotogales isolates from hydrothermal vents.</title>
        <authorList>
            <person name="Haverkamp T.H.A."/>
            <person name="Lossouarn J."/>
            <person name="Geslin C."/>
            <person name="Nesbo C.L."/>
        </authorList>
    </citation>
    <scope>NUCLEOTIDE SEQUENCE [LARGE SCALE GENOMIC DNA]</scope>
    <source>
        <strain evidence="2 3">431</strain>
    </source>
</reference>
<accession>A0ABM6GH19</accession>
<organism evidence="2 3">
    <name type="scientific">Thermosipho melanesiensis</name>
    <dbReference type="NCBI Taxonomy" id="46541"/>
    <lineage>
        <taxon>Bacteria</taxon>
        <taxon>Thermotogati</taxon>
        <taxon>Thermotogota</taxon>
        <taxon>Thermotogae</taxon>
        <taxon>Thermotogales</taxon>
        <taxon>Fervidobacteriaceae</taxon>
        <taxon>Thermosipho</taxon>
    </lineage>
</organism>
<dbReference type="SUPFAM" id="SSF46955">
    <property type="entry name" value="Putative DNA-binding domain"/>
    <property type="match status" value="1"/>
</dbReference>
<dbReference type="InterPro" id="IPR009061">
    <property type="entry name" value="DNA-bd_dom_put_sf"/>
</dbReference>
<dbReference type="EMBL" id="CP007389">
    <property type="protein sequence ID" value="APT74916.1"/>
    <property type="molecule type" value="Genomic_DNA"/>
</dbReference>
<dbReference type="Proteomes" id="UP000185490">
    <property type="component" value="Chromosome"/>
</dbReference>
<sequence>MTYASKLLNAIYNELDLYIEKQVKDKNDYEQISFLKQFMKLEDQFMDVVYRFIEGGILSNRRFYKMLSKTDLPDFFAEIFERATKTARTRSKVELRFEPLFTENIDFALLFAEVDIENVANKFKEAKQLEKMGYRIELYQMDEKYYLLTVSYASDTILQTVGDYNTIKEKLELLIKQMPGKTTFTVKEVTLYLNVPSKTIQRYVKTGKLPKRYINGRLIFTKDELEQLKKLFSRLNEKIEYEYKKALGWC</sequence>
<protein>
    <recommendedName>
        <fullName evidence="1">Helix-turn-helix domain-containing protein</fullName>
    </recommendedName>
</protein>
<feature type="domain" description="Helix-turn-helix" evidence="1">
    <location>
        <begin position="184"/>
        <end position="228"/>
    </location>
</feature>
<name>A0ABM6GH19_9BACT</name>
<proteinExistence type="predicted"/>
<gene>
    <name evidence="2" type="ORF">BW47_07810</name>
</gene>
<dbReference type="Pfam" id="PF12728">
    <property type="entry name" value="HTH_17"/>
    <property type="match status" value="1"/>
</dbReference>
<dbReference type="RefSeq" id="WP_012057675.1">
    <property type="nucleotide sequence ID" value="NZ_CP007389.1"/>
</dbReference>